<feature type="compositionally biased region" description="Polar residues" evidence="1">
    <location>
        <begin position="388"/>
        <end position="403"/>
    </location>
</feature>
<feature type="region of interest" description="Disordered" evidence="1">
    <location>
        <begin position="283"/>
        <end position="366"/>
    </location>
</feature>
<organism evidence="3 4">
    <name type="scientific">Alectoria fallacina</name>
    <dbReference type="NCBI Taxonomy" id="1903189"/>
    <lineage>
        <taxon>Eukaryota</taxon>
        <taxon>Fungi</taxon>
        <taxon>Dikarya</taxon>
        <taxon>Ascomycota</taxon>
        <taxon>Pezizomycotina</taxon>
        <taxon>Lecanoromycetes</taxon>
        <taxon>OSLEUM clade</taxon>
        <taxon>Lecanoromycetidae</taxon>
        <taxon>Lecanorales</taxon>
        <taxon>Lecanorineae</taxon>
        <taxon>Parmeliaceae</taxon>
        <taxon>Alectoria</taxon>
    </lineage>
</organism>
<feature type="region of interest" description="Disordered" evidence="1">
    <location>
        <begin position="758"/>
        <end position="834"/>
    </location>
</feature>
<dbReference type="GO" id="GO:0005634">
    <property type="term" value="C:nucleus"/>
    <property type="evidence" value="ECO:0007669"/>
    <property type="project" value="TreeGrafter"/>
</dbReference>
<feature type="compositionally biased region" description="Pro residues" evidence="1">
    <location>
        <begin position="558"/>
        <end position="568"/>
    </location>
</feature>
<feature type="compositionally biased region" description="Low complexity" evidence="1">
    <location>
        <begin position="646"/>
        <end position="666"/>
    </location>
</feature>
<dbReference type="AlphaFoldDB" id="A0A8H3G3X2"/>
<gene>
    <name evidence="3" type="ORF">ALECFALPRED_006744</name>
</gene>
<feature type="domain" description="5'-3' DNA helicase ZGRF1-like N-terminal" evidence="2">
    <location>
        <begin position="27"/>
        <end position="107"/>
    </location>
</feature>
<dbReference type="PANTHER" id="PTHR28535:SF1">
    <property type="entry name" value="PROTEIN ZGRF1"/>
    <property type="match status" value="1"/>
</dbReference>
<feature type="region of interest" description="Disordered" evidence="1">
    <location>
        <begin position="382"/>
        <end position="450"/>
    </location>
</feature>
<feature type="region of interest" description="Disordered" evidence="1">
    <location>
        <begin position="482"/>
        <end position="514"/>
    </location>
</feature>
<dbReference type="InterPro" id="IPR052800">
    <property type="entry name" value="DNA_Repair_Helicase_ZGRF1"/>
</dbReference>
<feature type="region of interest" description="Disordered" evidence="1">
    <location>
        <begin position="164"/>
        <end position="213"/>
    </location>
</feature>
<sequence>MASTNTSSGVRHTPGYAVPSTQNTAPVLDYRCLYTHDLRRKQKRWQDGLLRFHTFNKRIMVYDVSRNYIGDMHWREDEILQDGDEFKLDRGILIQVGEATGSVEQDLTGLFEKRKKAPEVAVIEEISHQSAAALEARPTTVQPSQLRPKTLNALLGTPKGRIGRAALPTKSPHELCTENENDSWNHDRPAKRQRLESRSQRGTEPNKMPAPQVPANFKILDARVDRTVVGAIVDKQSEKRRVPTTVRNVGLSSVGNAVSKSAISKPPRGNILNEDEAFERVIDQIPKERSSGPRSSEPTEKQRKRKSGQDGQVSPKAKKPPKRRNYEPETRHARSSITIKPIEIASDEDVTSTNEQPKQGLKLQIASRKPRKKLMYRDLLPQEKFATGRSSGSAPVLDRSTSSRPDKRKKNPMAEFHKEEQDQLKARLNRRHAKEMHRESEREEFCGEAPEDLFLSQEDVTSAVMNHHRTMEKETIENASLSSLAGSRRHNTEPVPSSSGRSLSPEVPPKVIPRPLSTVHSTAMTLAKMDEILIWRPQPRTPESVGDNDVLPEVLPQESPPPPIPKTPPDVVSTPSPPKDRPNSSPAFQTQARPSPSKTSPPEARIGTSIISRPNTDSLSTFTKVVRPKGQVPKGRNSNIPPPSPQISSIPPTSPTSPSTISAPSPTKDRPVLGPSLQAQPDVRPIEPPHLEPSMAAIVPPIRNMEPNTLPAFTKVVVPKPQTAVQPAPRSKPDKQPAFTKVVPIALIPKPPDAIVEVLSSQPSTPPPEAPITPPRPPKRKPDSLPAFTKVIPTKARSPLRKARSDTSAMRPPSALPVSGGKENPLWGNQGGREETASLWSKEAWDLFGCSRDGVECTYEEFKRKEGLA</sequence>
<feature type="compositionally biased region" description="Basic and acidic residues" evidence="1">
    <location>
        <begin position="436"/>
        <end position="445"/>
    </location>
</feature>
<evidence type="ECO:0000313" key="4">
    <source>
        <dbReference type="Proteomes" id="UP000664203"/>
    </source>
</evidence>
<feature type="region of interest" description="Disordered" evidence="1">
    <location>
        <begin position="538"/>
        <end position="692"/>
    </location>
</feature>
<feature type="compositionally biased region" description="Basic and acidic residues" evidence="1">
    <location>
        <begin position="283"/>
        <end position="301"/>
    </location>
</feature>
<proteinExistence type="predicted"/>
<name>A0A8H3G3X2_9LECA</name>
<dbReference type="OrthoDB" id="6513042at2759"/>
<evidence type="ECO:0000259" key="2">
    <source>
        <dbReference type="Pfam" id="PF10382"/>
    </source>
</evidence>
<dbReference type="GO" id="GO:0035861">
    <property type="term" value="C:site of double-strand break"/>
    <property type="evidence" value="ECO:0007669"/>
    <property type="project" value="TreeGrafter"/>
</dbReference>
<feature type="compositionally biased region" description="Basic and acidic residues" evidence="1">
    <location>
        <begin position="183"/>
        <end position="201"/>
    </location>
</feature>
<dbReference type="Pfam" id="PF10382">
    <property type="entry name" value="ZGRF1-like_N"/>
    <property type="match status" value="1"/>
</dbReference>
<feature type="compositionally biased region" description="Polar residues" evidence="1">
    <location>
        <begin position="609"/>
        <end position="623"/>
    </location>
</feature>
<protein>
    <recommendedName>
        <fullName evidence="2">5'-3' DNA helicase ZGRF1-like N-terminal domain-containing protein</fullName>
    </recommendedName>
</protein>
<feature type="compositionally biased region" description="Basic and acidic residues" evidence="1">
    <location>
        <begin position="415"/>
        <end position="425"/>
    </location>
</feature>
<dbReference type="GO" id="GO:0006302">
    <property type="term" value="P:double-strand break repair"/>
    <property type="evidence" value="ECO:0007669"/>
    <property type="project" value="TreeGrafter"/>
</dbReference>
<feature type="compositionally biased region" description="Pro residues" evidence="1">
    <location>
        <begin position="764"/>
        <end position="776"/>
    </location>
</feature>
<accession>A0A8H3G3X2</accession>
<reference evidence="3" key="1">
    <citation type="submission" date="2021-03" db="EMBL/GenBank/DDBJ databases">
        <authorList>
            <person name="Tagirdzhanova G."/>
        </authorList>
    </citation>
    <scope>NUCLEOTIDE SEQUENCE</scope>
</reference>
<dbReference type="Proteomes" id="UP000664203">
    <property type="component" value="Unassembled WGS sequence"/>
</dbReference>
<evidence type="ECO:0000256" key="1">
    <source>
        <dbReference type="SAM" id="MobiDB-lite"/>
    </source>
</evidence>
<comment type="caution">
    <text evidence="3">The sequence shown here is derived from an EMBL/GenBank/DDBJ whole genome shotgun (WGS) entry which is preliminary data.</text>
</comment>
<keyword evidence="4" id="KW-1185">Reference proteome</keyword>
<feature type="compositionally biased region" description="Polar residues" evidence="1">
    <location>
        <begin position="583"/>
        <end position="600"/>
    </location>
</feature>
<dbReference type="InterPro" id="IPR018838">
    <property type="entry name" value="ZGRF1-like_N"/>
</dbReference>
<dbReference type="PANTHER" id="PTHR28535">
    <property type="entry name" value="ZINC FINGER GRF-TYPE CONTAINING 1"/>
    <property type="match status" value="1"/>
</dbReference>
<dbReference type="EMBL" id="CAJPDR010000437">
    <property type="protein sequence ID" value="CAF9936252.1"/>
    <property type="molecule type" value="Genomic_DNA"/>
</dbReference>
<evidence type="ECO:0000313" key="3">
    <source>
        <dbReference type="EMBL" id="CAF9936252.1"/>
    </source>
</evidence>